<organism evidence="1 2">
    <name type="scientific">Pararge aegeria aegeria</name>
    <dbReference type="NCBI Taxonomy" id="348720"/>
    <lineage>
        <taxon>Eukaryota</taxon>
        <taxon>Metazoa</taxon>
        <taxon>Ecdysozoa</taxon>
        <taxon>Arthropoda</taxon>
        <taxon>Hexapoda</taxon>
        <taxon>Insecta</taxon>
        <taxon>Pterygota</taxon>
        <taxon>Neoptera</taxon>
        <taxon>Endopterygota</taxon>
        <taxon>Lepidoptera</taxon>
        <taxon>Glossata</taxon>
        <taxon>Ditrysia</taxon>
        <taxon>Papilionoidea</taxon>
        <taxon>Nymphalidae</taxon>
        <taxon>Satyrinae</taxon>
        <taxon>Satyrini</taxon>
        <taxon>Parargina</taxon>
        <taxon>Pararge</taxon>
    </lineage>
</organism>
<proteinExistence type="predicted"/>
<dbReference type="AlphaFoldDB" id="A0A8S4RQT6"/>
<evidence type="ECO:0000313" key="1">
    <source>
        <dbReference type="EMBL" id="CAH2240671.1"/>
    </source>
</evidence>
<evidence type="ECO:0000313" key="2">
    <source>
        <dbReference type="Proteomes" id="UP000838756"/>
    </source>
</evidence>
<dbReference type="OrthoDB" id="425681at2759"/>
<gene>
    <name evidence="1" type="primary">jg5539</name>
    <name evidence="1" type="ORF">PAEG_LOCUS17239</name>
</gene>
<sequence>MIFSIFFYASETWTLRETEKKTIDALEMWCWRRMLGVTWNMFRTNESIQHQSAYLLQFKCEFLVSSVTFPGVMTCPLSDLWFKGK</sequence>
<accession>A0A8S4RQT6</accession>
<reference evidence="1" key="1">
    <citation type="submission" date="2022-03" db="EMBL/GenBank/DDBJ databases">
        <authorList>
            <person name="Lindestad O."/>
        </authorList>
    </citation>
    <scope>NUCLEOTIDE SEQUENCE</scope>
</reference>
<comment type="caution">
    <text evidence="1">The sequence shown here is derived from an EMBL/GenBank/DDBJ whole genome shotgun (WGS) entry which is preliminary data.</text>
</comment>
<name>A0A8S4RQT6_9NEOP</name>
<dbReference type="EMBL" id="CAKXAJ010025539">
    <property type="protein sequence ID" value="CAH2240671.1"/>
    <property type="molecule type" value="Genomic_DNA"/>
</dbReference>
<protein>
    <submittedName>
        <fullName evidence="1">Jg5539 protein</fullName>
    </submittedName>
</protein>
<keyword evidence="2" id="KW-1185">Reference proteome</keyword>
<dbReference type="Proteomes" id="UP000838756">
    <property type="component" value="Unassembled WGS sequence"/>
</dbReference>